<dbReference type="InterPro" id="IPR054790">
    <property type="entry name" value="MurU"/>
</dbReference>
<reference evidence="5" key="1">
    <citation type="journal article" date="2019" name="Int. J. Syst. Evol. Microbiol.">
        <title>The Global Catalogue of Microorganisms (GCM) 10K type strain sequencing project: providing services to taxonomists for standard genome sequencing and annotation.</title>
        <authorList>
            <consortium name="The Broad Institute Genomics Platform"/>
            <consortium name="The Broad Institute Genome Sequencing Center for Infectious Disease"/>
            <person name="Wu L."/>
            <person name="Ma J."/>
        </authorList>
    </citation>
    <scope>NUCLEOTIDE SEQUENCE [LARGE SCALE GENOMIC DNA]</scope>
    <source>
        <strain evidence="5">KACC 11407</strain>
    </source>
</reference>
<proteinExistence type="predicted"/>
<dbReference type="EC" id="2.7.7.99" evidence="4"/>
<evidence type="ECO:0000259" key="3">
    <source>
        <dbReference type="Pfam" id="PF00483"/>
    </source>
</evidence>
<dbReference type="RefSeq" id="WP_386753911.1">
    <property type="nucleotide sequence ID" value="NZ_JBHSNM010000001.1"/>
</dbReference>
<keyword evidence="5" id="KW-1185">Reference proteome</keyword>
<sequence length="238" mass="25791">MKALIFAAGLGERMRPLTDHTPKPLLSAGGKPLIVWHLEKLAASGVREVVINTSWLAEQFPAALGDGERWGLRLHFSYEGPTPLETGGGMWNALRLLSGADEPFLAVNGDIWSDYDFGRLPRDPDGDAHLVLVDNPPQHPQGDFALAGEGGVHGDGAQRLTFSGIGVYRPALFAHWREIIGDAPGADARPPRFKLAPLLRAAMAQARVTGEHHRGRWTDVGTPQRLAQLDAELASLVR</sequence>
<evidence type="ECO:0000256" key="1">
    <source>
        <dbReference type="ARBA" id="ARBA00022679"/>
    </source>
</evidence>
<evidence type="ECO:0000256" key="2">
    <source>
        <dbReference type="ARBA" id="ARBA00022695"/>
    </source>
</evidence>
<dbReference type="CDD" id="cd06422">
    <property type="entry name" value="NTP_transferase_like_1"/>
    <property type="match status" value="1"/>
</dbReference>
<dbReference type="Gene3D" id="3.90.550.10">
    <property type="entry name" value="Spore Coat Polysaccharide Biosynthesis Protein SpsA, Chain A"/>
    <property type="match status" value="1"/>
</dbReference>
<dbReference type="GO" id="GO:0016779">
    <property type="term" value="F:nucleotidyltransferase activity"/>
    <property type="evidence" value="ECO:0007669"/>
    <property type="project" value="UniProtKB-KW"/>
</dbReference>
<dbReference type="Pfam" id="PF00483">
    <property type="entry name" value="NTP_transferase"/>
    <property type="match status" value="1"/>
</dbReference>
<dbReference type="Proteomes" id="UP001596036">
    <property type="component" value="Unassembled WGS sequence"/>
</dbReference>
<name>A0ABW0SL41_9GAMM</name>
<evidence type="ECO:0000313" key="4">
    <source>
        <dbReference type="EMBL" id="MFC5569694.1"/>
    </source>
</evidence>
<evidence type="ECO:0000313" key="5">
    <source>
        <dbReference type="Proteomes" id="UP001596036"/>
    </source>
</evidence>
<dbReference type="PANTHER" id="PTHR43584:SF8">
    <property type="entry name" value="N-ACETYLMURAMATE ALPHA-1-PHOSPHATE URIDYLYLTRANSFERASE"/>
    <property type="match status" value="1"/>
</dbReference>
<dbReference type="EMBL" id="JBHSNM010000001">
    <property type="protein sequence ID" value="MFC5569694.1"/>
    <property type="molecule type" value="Genomic_DNA"/>
</dbReference>
<dbReference type="SUPFAM" id="SSF53448">
    <property type="entry name" value="Nucleotide-diphospho-sugar transferases"/>
    <property type="match status" value="1"/>
</dbReference>
<dbReference type="PANTHER" id="PTHR43584">
    <property type="entry name" value="NUCLEOTIDYL TRANSFERASE"/>
    <property type="match status" value="1"/>
</dbReference>
<comment type="caution">
    <text evidence="4">The sequence shown here is derived from an EMBL/GenBank/DDBJ whole genome shotgun (WGS) entry which is preliminary data.</text>
</comment>
<keyword evidence="2 4" id="KW-0548">Nucleotidyltransferase</keyword>
<organism evidence="4 5">
    <name type="scientific">Lysobacter yangpyeongensis</name>
    <dbReference type="NCBI Taxonomy" id="346182"/>
    <lineage>
        <taxon>Bacteria</taxon>
        <taxon>Pseudomonadati</taxon>
        <taxon>Pseudomonadota</taxon>
        <taxon>Gammaproteobacteria</taxon>
        <taxon>Lysobacterales</taxon>
        <taxon>Lysobacteraceae</taxon>
        <taxon>Lysobacter</taxon>
    </lineage>
</organism>
<protein>
    <submittedName>
        <fullName evidence="4">N-acetylmuramate alpha-1-phosphate uridylyltransferase MurU</fullName>
        <ecNumber evidence="4">2.7.7.99</ecNumber>
    </submittedName>
</protein>
<dbReference type="InterPro" id="IPR029044">
    <property type="entry name" value="Nucleotide-diphossugar_trans"/>
</dbReference>
<accession>A0ABW0SL41</accession>
<dbReference type="NCBIfam" id="NF045761">
    <property type="entry name" value="NAMPUrTaseMurU"/>
    <property type="match status" value="1"/>
</dbReference>
<dbReference type="InterPro" id="IPR005835">
    <property type="entry name" value="NTP_transferase_dom"/>
</dbReference>
<keyword evidence="1 4" id="KW-0808">Transferase</keyword>
<feature type="domain" description="Nucleotidyl transferase" evidence="3">
    <location>
        <begin position="2"/>
        <end position="131"/>
    </location>
</feature>
<dbReference type="InterPro" id="IPR050065">
    <property type="entry name" value="GlmU-like"/>
</dbReference>
<gene>
    <name evidence="4" type="primary">murU</name>
    <name evidence="4" type="ORF">ACFPN1_06430</name>
</gene>